<dbReference type="InterPro" id="IPR006140">
    <property type="entry name" value="D-isomer_DH_NAD-bd"/>
</dbReference>
<evidence type="ECO:0000256" key="6">
    <source>
        <dbReference type="SAM" id="MobiDB-lite"/>
    </source>
</evidence>
<dbReference type="InterPro" id="IPR029752">
    <property type="entry name" value="D-isomer_DH_CS1"/>
</dbReference>
<feature type="domain" description="D-isomer specific 2-hydroxyacid dehydrogenase catalytic" evidence="7">
    <location>
        <begin position="50"/>
        <end position="331"/>
    </location>
</feature>
<organism evidence="9 10">
    <name type="scientific">Streptomyces luomodiensis</name>
    <dbReference type="NCBI Taxonomy" id="3026192"/>
    <lineage>
        <taxon>Bacteria</taxon>
        <taxon>Bacillati</taxon>
        <taxon>Actinomycetota</taxon>
        <taxon>Actinomycetes</taxon>
        <taxon>Kitasatosporales</taxon>
        <taxon>Streptomycetaceae</taxon>
        <taxon>Streptomyces</taxon>
    </lineage>
</organism>
<comment type="similarity">
    <text evidence="1 5">Belongs to the D-isomer specific 2-hydroxyacid dehydrogenase family.</text>
</comment>
<reference evidence="9 10" key="1">
    <citation type="submission" date="2023-02" db="EMBL/GenBank/DDBJ databases">
        <title>Streptomyces sp. SCA4-21 with antifungal activity against Fusarium oxysporum f. sp. cubense, Streptomyces sp. SCA2-17 with antifungal activity against Fusarium oxysporum f. sp. cubense.</title>
        <authorList>
            <person name="Qi D."/>
        </authorList>
    </citation>
    <scope>NUCLEOTIDE SEQUENCE [LARGE SCALE GENOMIC DNA]</scope>
    <source>
        <strain evidence="9 10">SCA4-21</strain>
    </source>
</reference>
<gene>
    <name evidence="9" type="ORF">PS467_04885</name>
</gene>
<proteinExistence type="inferred from homology"/>
<protein>
    <submittedName>
        <fullName evidence="9">Phosphoglycerate dehydrogenase</fullName>
    </submittedName>
</protein>
<dbReference type="InterPro" id="IPR050857">
    <property type="entry name" value="D-2-hydroxyacid_DH"/>
</dbReference>
<dbReference type="Gene3D" id="3.40.50.720">
    <property type="entry name" value="NAD(P)-binding Rossmann-like Domain"/>
    <property type="match status" value="2"/>
</dbReference>
<evidence type="ECO:0000256" key="1">
    <source>
        <dbReference type="ARBA" id="ARBA00005854"/>
    </source>
</evidence>
<keyword evidence="3 5" id="KW-0560">Oxidoreductase</keyword>
<evidence type="ECO:0000256" key="5">
    <source>
        <dbReference type="RuleBase" id="RU003719"/>
    </source>
</evidence>
<accession>A0ABY9UR47</accession>
<evidence type="ECO:0000256" key="4">
    <source>
        <dbReference type="ARBA" id="ARBA00023027"/>
    </source>
</evidence>
<feature type="region of interest" description="Disordered" evidence="6">
    <location>
        <begin position="1"/>
        <end position="22"/>
    </location>
</feature>
<dbReference type="PANTHER" id="PTHR42789:SF1">
    <property type="entry name" value="D-ISOMER SPECIFIC 2-HYDROXYACID DEHYDROGENASE FAMILY PROTEIN (AFU_ORTHOLOGUE AFUA_6G10090)"/>
    <property type="match status" value="1"/>
</dbReference>
<dbReference type="SUPFAM" id="SSF52283">
    <property type="entry name" value="Formate/glycerate dehydrogenase catalytic domain-like"/>
    <property type="match status" value="1"/>
</dbReference>
<dbReference type="SUPFAM" id="SSF51735">
    <property type="entry name" value="NAD(P)-binding Rossmann-fold domains"/>
    <property type="match status" value="1"/>
</dbReference>
<dbReference type="Pfam" id="PF02826">
    <property type="entry name" value="2-Hacid_dh_C"/>
    <property type="match status" value="1"/>
</dbReference>
<dbReference type="Pfam" id="PF00389">
    <property type="entry name" value="2-Hacid_dh"/>
    <property type="match status" value="1"/>
</dbReference>
<dbReference type="RefSeq" id="WP_311034149.1">
    <property type="nucleotide sequence ID" value="NZ_CP117522.1"/>
</dbReference>
<dbReference type="PROSITE" id="PS00065">
    <property type="entry name" value="D_2_HYDROXYACID_DH_1"/>
    <property type="match status" value="1"/>
</dbReference>
<dbReference type="InterPro" id="IPR006139">
    <property type="entry name" value="D-isomer_2_OHA_DH_cat_dom"/>
</dbReference>
<evidence type="ECO:0000256" key="2">
    <source>
        <dbReference type="ARBA" id="ARBA00022605"/>
    </source>
</evidence>
<evidence type="ECO:0000313" key="9">
    <source>
        <dbReference type="EMBL" id="WNE94721.1"/>
    </source>
</evidence>
<dbReference type="PROSITE" id="PS00671">
    <property type="entry name" value="D_2_HYDROXYACID_DH_3"/>
    <property type="match status" value="1"/>
</dbReference>
<dbReference type="EMBL" id="CP117522">
    <property type="protein sequence ID" value="WNE94721.1"/>
    <property type="molecule type" value="Genomic_DNA"/>
</dbReference>
<keyword evidence="10" id="KW-1185">Reference proteome</keyword>
<dbReference type="PANTHER" id="PTHR42789">
    <property type="entry name" value="D-ISOMER SPECIFIC 2-HYDROXYACID DEHYDROGENASE FAMILY PROTEIN (AFU_ORTHOLOGUE AFUA_6G10090)"/>
    <property type="match status" value="1"/>
</dbReference>
<feature type="domain" description="D-isomer specific 2-hydroxyacid dehydrogenase NAD-binding" evidence="8">
    <location>
        <begin position="129"/>
        <end position="300"/>
    </location>
</feature>
<evidence type="ECO:0000259" key="8">
    <source>
        <dbReference type="Pfam" id="PF02826"/>
    </source>
</evidence>
<dbReference type="InterPro" id="IPR036291">
    <property type="entry name" value="NAD(P)-bd_dom_sf"/>
</dbReference>
<keyword evidence="2" id="KW-0028">Amino-acid biosynthesis</keyword>
<dbReference type="CDD" id="cd12172">
    <property type="entry name" value="PGDH_like_2"/>
    <property type="match status" value="1"/>
</dbReference>
<evidence type="ECO:0000259" key="7">
    <source>
        <dbReference type="Pfam" id="PF00389"/>
    </source>
</evidence>
<keyword evidence="4" id="KW-0520">NAD</keyword>
<dbReference type="InterPro" id="IPR029753">
    <property type="entry name" value="D-isomer_DH_CS"/>
</dbReference>
<evidence type="ECO:0000313" key="10">
    <source>
        <dbReference type="Proteomes" id="UP001305606"/>
    </source>
</evidence>
<name>A0ABY9UR47_9ACTN</name>
<dbReference type="Proteomes" id="UP001305606">
    <property type="component" value="Chromosome"/>
</dbReference>
<evidence type="ECO:0000256" key="3">
    <source>
        <dbReference type="ARBA" id="ARBA00023002"/>
    </source>
</evidence>
<sequence>MSELREPSGAGGSGAATGHGVLVTTPSFGQHASEPWEVFAAAGVPVRTARAAHPLTERQLIEEAEGARALVVGLDPVTAAVLAAAPGLEVVAKHGVGTDNIDLAAAAAHGVRVVNAPGTNTTAVADMTMALLLAAVRRIVPAHASVTGGRWDRFFGPELAGRTLGIVGFGRIGQAVARRARGFDMDLIAYDPHLPAAVFAEQGVRSVTFEELIAAADVLTLHLPVPSGGPLLSRAQLAAMKPGSCVINTARGGLIDEEALAELLHSGHIAAAGIDVFATEPPAGNPLLTAPNAVLTPHCAAFTQQANAAMGTTVAADVVRVLRGEDPVNAVV</sequence>